<accession>A0A3S1HSP4</accession>
<keyword evidence="5 9" id="KW-0472">Membrane</keyword>
<dbReference type="SUPFAM" id="SSF81321">
    <property type="entry name" value="Family A G protein-coupled receptor-like"/>
    <property type="match status" value="1"/>
</dbReference>
<dbReference type="Gene3D" id="1.20.1070.10">
    <property type="entry name" value="Rhodopsin 7-helix transmembrane proteins"/>
    <property type="match status" value="1"/>
</dbReference>
<dbReference type="Pfam" id="PF00001">
    <property type="entry name" value="7tm_1"/>
    <property type="match status" value="1"/>
</dbReference>
<evidence type="ECO:0000256" key="1">
    <source>
        <dbReference type="ARBA" id="ARBA00004141"/>
    </source>
</evidence>
<keyword evidence="4 8" id="KW-0297">G-protein coupled receptor</keyword>
<dbReference type="GO" id="GO:0005886">
    <property type="term" value="C:plasma membrane"/>
    <property type="evidence" value="ECO:0007669"/>
    <property type="project" value="TreeGrafter"/>
</dbReference>
<keyword evidence="12" id="KW-1185">Reference proteome</keyword>
<evidence type="ECO:0000256" key="3">
    <source>
        <dbReference type="ARBA" id="ARBA00022989"/>
    </source>
</evidence>
<dbReference type="SMART" id="SM01381">
    <property type="entry name" value="7TM_GPCR_Srsx"/>
    <property type="match status" value="1"/>
</dbReference>
<feature type="domain" description="G-protein coupled receptors family 1 profile" evidence="10">
    <location>
        <begin position="25"/>
        <end position="326"/>
    </location>
</feature>
<dbReference type="InterPro" id="IPR000276">
    <property type="entry name" value="GPCR_Rhodpsn"/>
</dbReference>
<dbReference type="InterPro" id="IPR017452">
    <property type="entry name" value="GPCR_Rhodpsn_7TM"/>
</dbReference>
<feature type="transmembrane region" description="Helical" evidence="9">
    <location>
        <begin position="124"/>
        <end position="144"/>
    </location>
</feature>
<dbReference type="PROSITE" id="PS00237">
    <property type="entry name" value="G_PROTEIN_RECEP_F1_1"/>
    <property type="match status" value="1"/>
</dbReference>
<sequence>MSPPAYMYAYVTVINVIIFVVGVIGNVMVLLVIVRMRALRTRVNYFLASLRVSDLLVLIVCQPSAMLSFYAQDKWLLGHFMCKLVPFLEHWTVHASVLTLLVIGIDRYVTICRPGSALFPARPVLYLCVVWLTAGVLSLPFVFLTSVEEELYHDGTLVEVCRTKLVSLRSRMFVAFTFAFMFFFPLVLLCFLYFSVISRLRRLAVSHDTMTSVGGKVKGYRADDVRSSHSTWVGWLVGWLAALLTPGRPRLVNPATARSRHQVARMLLVIVTLFAVCFTPFKVLTLWLAFEETSRVQRLGFETFLNILSLCQMLTYFNSAGNPIIYAWMSPRFRRA</sequence>
<keyword evidence="6 8" id="KW-0675">Receptor</keyword>
<evidence type="ECO:0000313" key="12">
    <source>
        <dbReference type="Proteomes" id="UP000271974"/>
    </source>
</evidence>
<evidence type="ECO:0000259" key="10">
    <source>
        <dbReference type="PROSITE" id="PS50262"/>
    </source>
</evidence>
<dbReference type="STRING" id="188477.A0A3S1HSP4"/>
<evidence type="ECO:0000256" key="8">
    <source>
        <dbReference type="RuleBase" id="RU000688"/>
    </source>
</evidence>
<keyword evidence="3 9" id="KW-1133">Transmembrane helix</keyword>
<organism evidence="11 12">
    <name type="scientific">Elysia chlorotica</name>
    <name type="common">Eastern emerald elysia</name>
    <name type="synonym">Sea slug</name>
    <dbReference type="NCBI Taxonomy" id="188477"/>
    <lineage>
        <taxon>Eukaryota</taxon>
        <taxon>Metazoa</taxon>
        <taxon>Spiralia</taxon>
        <taxon>Lophotrochozoa</taxon>
        <taxon>Mollusca</taxon>
        <taxon>Gastropoda</taxon>
        <taxon>Heterobranchia</taxon>
        <taxon>Euthyneura</taxon>
        <taxon>Panpulmonata</taxon>
        <taxon>Sacoglossa</taxon>
        <taxon>Placobranchoidea</taxon>
        <taxon>Plakobranchidae</taxon>
        <taxon>Elysia</taxon>
    </lineage>
</organism>
<keyword evidence="7 8" id="KW-0807">Transducer</keyword>
<feature type="transmembrane region" description="Helical" evidence="9">
    <location>
        <begin position="266"/>
        <end position="287"/>
    </location>
</feature>
<dbReference type="EMBL" id="RQTK01000173">
    <property type="protein sequence ID" value="RUS85343.1"/>
    <property type="molecule type" value="Genomic_DNA"/>
</dbReference>
<comment type="similarity">
    <text evidence="8">Belongs to the G-protein coupled receptor 1 family.</text>
</comment>
<dbReference type="PRINTS" id="PR00237">
    <property type="entry name" value="GPCRRHODOPSN"/>
</dbReference>
<dbReference type="PANTHER" id="PTHR24243">
    <property type="entry name" value="G-PROTEIN COUPLED RECEPTOR"/>
    <property type="match status" value="1"/>
</dbReference>
<gene>
    <name evidence="11" type="ORF">EGW08_006886</name>
</gene>
<comment type="caution">
    <text evidence="11">The sequence shown here is derived from an EMBL/GenBank/DDBJ whole genome shotgun (WGS) entry which is preliminary data.</text>
</comment>
<dbReference type="PANTHER" id="PTHR24243:SF208">
    <property type="entry name" value="PYROKININ-1 RECEPTOR"/>
    <property type="match status" value="1"/>
</dbReference>
<feature type="transmembrane region" description="Helical" evidence="9">
    <location>
        <begin position="6"/>
        <end position="34"/>
    </location>
</feature>
<protein>
    <recommendedName>
        <fullName evidence="10">G-protein coupled receptors family 1 profile domain-containing protein</fullName>
    </recommendedName>
</protein>
<feature type="transmembrane region" description="Helical" evidence="9">
    <location>
        <begin position="91"/>
        <end position="112"/>
    </location>
</feature>
<feature type="transmembrane region" description="Helical" evidence="9">
    <location>
        <begin position="172"/>
        <end position="194"/>
    </location>
</feature>
<comment type="subcellular location">
    <subcellularLocation>
        <location evidence="1">Membrane</location>
        <topology evidence="1">Multi-pass membrane protein</topology>
    </subcellularLocation>
</comment>
<evidence type="ECO:0000256" key="4">
    <source>
        <dbReference type="ARBA" id="ARBA00023040"/>
    </source>
</evidence>
<dbReference type="GO" id="GO:0004930">
    <property type="term" value="F:G protein-coupled receptor activity"/>
    <property type="evidence" value="ECO:0007669"/>
    <property type="project" value="UniProtKB-KW"/>
</dbReference>
<evidence type="ECO:0000256" key="5">
    <source>
        <dbReference type="ARBA" id="ARBA00023136"/>
    </source>
</evidence>
<feature type="transmembrane region" description="Helical" evidence="9">
    <location>
        <begin position="55"/>
        <end position="71"/>
    </location>
</feature>
<dbReference type="PROSITE" id="PS50262">
    <property type="entry name" value="G_PROTEIN_RECEP_F1_2"/>
    <property type="match status" value="1"/>
</dbReference>
<evidence type="ECO:0000256" key="7">
    <source>
        <dbReference type="ARBA" id="ARBA00023224"/>
    </source>
</evidence>
<keyword evidence="2 8" id="KW-0812">Transmembrane</keyword>
<evidence type="ECO:0000256" key="9">
    <source>
        <dbReference type="SAM" id="Phobius"/>
    </source>
</evidence>
<proteinExistence type="inferred from homology"/>
<feature type="non-terminal residue" evidence="11">
    <location>
        <position position="336"/>
    </location>
</feature>
<evidence type="ECO:0000256" key="6">
    <source>
        <dbReference type="ARBA" id="ARBA00023170"/>
    </source>
</evidence>
<name>A0A3S1HSP4_ELYCH</name>
<dbReference type="AlphaFoldDB" id="A0A3S1HSP4"/>
<reference evidence="11 12" key="1">
    <citation type="submission" date="2019-01" db="EMBL/GenBank/DDBJ databases">
        <title>A draft genome assembly of the solar-powered sea slug Elysia chlorotica.</title>
        <authorList>
            <person name="Cai H."/>
            <person name="Li Q."/>
            <person name="Fang X."/>
            <person name="Li J."/>
            <person name="Curtis N.E."/>
            <person name="Altenburger A."/>
            <person name="Shibata T."/>
            <person name="Feng M."/>
            <person name="Maeda T."/>
            <person name="Schwartz J.A."/>
            <person name="Shigenobu S."/>
            <person name="Lundholm N."/>
            <person name="Nishiyama T."/>
            <person name="Yang H."/>
            <person name="Hasebe M."/>
            <person name="Li S."/>
            <person name="Pierce S.K."/>
            <person name="Wang J."/>
        </authorList>
    </citation>
    <scope>NUCLEOTIDE SEQUENCE [LARGE SCALE GENOMIC DNA]</scope>
    <source>
        <strain evidence="11">EC2010</strain>
        <tissue evidence="11">Whole organism of an adult</tissue>
    </source>
</reference>
<feature type="transmembrane region" description="Helical" evidence="9">
    <location>
        <begin position="307"/>
        <end position="329"/>
    </location>
</feature>
<evidence type="ECO:0000313" key="11">
    <source>
        <dbReference type="EMBL" id="RUS85343.1"/>
    </source>
</evidence>
<evidence type="ECO:0000256" key="2">
    <source>
        <dbReference type="ARBA" id="ARBA00022692"/>
    </source>
</evidence>
<dbReference type="Proteomes" id="UP000271974">
    <property type="component" value="Unassembled WGS sequence"/>
</dbReference>
<dbReference type="OrthoDB" id="10036964at2759"/>